<proteinExistence type="predicted"/>
<dbReference type="InterPro" id="IPR012902">
    <property type="entry name" value="N_methyl_site"/>
</dbReference>
<protein>
    <submittedName>
        <fullName evidence="2">Hormogonium polysaccharide secretion pseudopilin HpsC</fullName>
    </submittedName>
</protein>
<keyword evidence="1" id="KW-0812">Transmembrane</keyword>
<keyword evidence="1" id="KW-0472">Membrane</keyword>
<gene>
    <name evidence="2" type="primary">hpsC</name>
    <name evidence="2" type="ORF">VB774_12660</name>
</gene>
<reference evidence="2 3" key="1">
    <citation type="submission" date="2023-12" db="EMBL/GenBank/DDBJ databases">
        <title>Baltic Sea Cyanobacteria.</title>
        <authorList>
            <person name="Delbaje E."/>
            <person name="Fewer D.P."/>
            <person name="Shishido T.K."/>
        </authorList>
    </citation>
    <scope>NUCLEOTIDE SEQUENCE [LARGE SCALE GENOMIC DNA]</scope>
    <source>
        <strain evidence="2 3">UHCC 0370</strain>
    </source>
</reference>
<dbReference type="Pfam" id="PF07963">
    <property type="entry name" value="N_methyl"/>
    <property type="match status" value="1"/>
</dbReference>
<keyword evidence="3" id="KW-1185">Reference proteome</keyword>
<dbReference type="SUPFAM" id="SSF54523">
    <property type="entry name" value="Pili subunits"/>
    <property type="match status" value="1"/>
</dbReference>
<feature type="transmembrane region" description="Helical" evidence="1">
    <location>
        <begin position="21"/>
        <end position="52"/>
    </location>
</feature>
<dbReference type="Proteomes" id="UP001301388">
    <property type="component" value="Unassembled WGS sequence"/>
</dbReference>
<evidence type="ECO:0000313" key="3">
    <source>
        <dbReference type="Proteomes" id="UP001301388"/>
    </source>
</evidence>
<organism evidence="2 3">
    <name type="scientific">Pseudanabaena galeata UHCC 0370</name>
    <dbReference type="NCBI Taxonomy" id="3110310"/>
    <lineage>
        <taxon>Bacteria</taxon>
        <taxon>Bacillati</taxon>
        <taxon>Cyanobacteriota</taxon>
        <taxon>Cyanophyceae</taxon>
        <taxon>Pseudanabaenales</taxon>
        <taxon>Pseudanabaenaceae</taxon>
        <taxon>Pseudanabaena</taxon>
    </lineage>
</organism>
<evidence type="ECO:0000313" key="2">
    <source>
        <dbReference type="EMBL" id="MEA5478472.1"/>
    </source>
</evidence>
<evidence type="ECO:0000256" key="1">
    <source>
        <dbReference type="SAM" id="Phobius"/>
    </source>
</evidence>
<comment type="caution">
    <text evidence="2">The sequence shown here is derived from an EMBL/GenBank/DDBJ whole genome shotgun (WGS) entry which is preliminary data.</text>
</comment>
<dbReference type="NCBIfam" id="NF038304">
    <property type="entry name" value="EPS_HpsC"/>
    <property type="match status" value="1"/>
</dbReference>
<name>A0ABU5TJP8_9CYAN</name>
<accession>A0ABU5TJP8</accession>
<dbReference type="EMBL" id="JAYGIE010000075">
    <property type="protein sequence ID" value="MEA5478472.1"/>
    <property type="molecule type" value="Genomic_DNA"/>
</dbReference>
<dbReference type="PROSITE" id="PS00409">
    <property type="entry name" value="PROKAR_NTER_METHYL"/>
    <property type="match status" value="1"/>
</dbReference>
<sequence>MSFRLRKGILRSPKSRHRRGFASGFTLIELLVAALIASLMVVVMLGFLVGVLDSDRKETVKTNAQEELQAAISYIADDLQESIFIYGAEGLASINAQLPHAQSGAGNECNPTGTNTCTPILVFWKRFAFDPDSTGTYSNTGATPTSEIIGCMPYGDATQLAACRANSVAGGRAYGRDTYTYSLVAYYLKNDIANPETSGWSNTARILRWELRDGYVAYCSNGGTIGVTTGCPASNKVLTRPASTLIVPPIVPVALTDPNAYFILPSQGFNRPDFSTQGGLAAWRKYANFDFGANRFVTLVDFMDDTAYAAAQGGNAVATGTPAAATAAFRIPVGRNDASTPQRNLDCDDPSVGVGTTDSINNFTQRVPADFANSDGSNPSGLSSFYACVSPNTVTARIFLRGNAIARLTTPATNRDLRQPTATNITFFPTADVRSFGRSQIGLGR</sequence>
<dbReference type="InterPro" id="IPR045584">
    <property type="entry name" value="Pilin-like"/>
</dbReference>
<keyword evidence="1" id="KW-1133">Transmembrane helix</keyword>